<evidence type="ECO:0000313" key="14">
    <source>
        <dbReference type="Proteomes" id="UP000198641"/>
    </source>
</evidence>
<proteinExistence type="inferred from homology"/>
<dbReference type="RefSeq" id="WP_175491642.1">
    <property type="nucleotide sequence ID" value="NZ_FNCI01000005.1"/>
</dbReference>
<gene>
    <name evidence="13" type="ORF">SAMN05216571_105132</name>
</gene>
<protein>
    <submittedName>
        <fullName evidence="13">Protein TonB</fullName>
    </submittedName>
</protein>
<dbReference type="EMBL" id="FNCI01000005">
    <property type="protein sequence ID" value="SDG16285.1"/>
    <property type="molecule type" value="Genomic_DNA"/>
</dbReference>
<keyword evidence="14" id="KW-1185">Reference proteome</keyword>
<accession>A0A1G7RZS7</accession>
<dbReference type="Gene3D" id="3.30.1150.10">
    <property type="match status" value="1"/>
</dbReference>
<feature type="domain" description="TonB C-terminal" evidence="12">
    <location>
        <begin position="221"/>
        <end position="272"/>
    </location>
</feature>
<evidence type="ECO:0000256" key="7">
    <source>
        <dbReference type="ARBA" id="ARBA00022927"/>
    </source>
</evidence>
<dbReference type="InterPro" id="IPR006260">
    <property type="entry name" value="TonB/TolA_C"/>
</dbReference>
<dbReference type="InterPro" id="IPR051045">
    <property type="entry name" value="TonB-dependent_transducer"/>
</dbReference>
<dbReference type="PANTHER" id="PTHR33446:SF11">
    <property type="entry name" value="TONB3"/>
    <property type="match status" value="1"/>
</dbReference>
<feature type="region of interest" description="Disordered" evidence="10">
    <location>
        <begin position="80"/>
        <end position="184"/>
    </location>
</feature>
<dbReference type="STRING" id="284577.SAMN05216571_105132"/>
<dbReference type="GO" id="GO:0031992">
    <property type="term" value="F:energy transducer activity"/>
    <property type="evidence" value="ECO:0007669"/>
    <property type="project" value="TreeGrafter"/>
</dbReference>
<dbReference type="InterPro" id="IPR037682">
    <property type="entry name" value="TonB_C"/>
</dbReference>
<dbReference type="NCBIfam" id="TIGR01352">
    <property type="entry name" value="tonB_Cterm"/>
    <property type="match status" value="1"/>
</dbReference>
<evidence type="ECO:0000256" key="11">
    <source>
        <dbReference type="SAM" id="Phobius"/>
    </source>
</evidence>
<keyword evidence="3" id="KW-0813">Transport</keyword>
<comment type="similarity">
    <text evidence="2">Belongs to the TonB family.</text>
</comment>
<keyword evidence="7" id="KW-0653">Protein transport</keyword>
<evidence type="ECO:0000256" key="4">
    <source>
        <dbReference type="ARBA" id="ARBA00022475"/>
    </source>
</evidence>
<keyword evidence="6 11" id="KW-0812">Transmembrane</keyword>
<feature type="compositionally biased region" description="Pro residues" evidence="10">
    <location>
        <begin position="111"/>
        <end position="121"/>
    </location>
</feature>
<evidence type="ECO:0000256" key="10">
    <source>
        <dbReference type="SAM" id="MobiDB-lite"/>
    </source>
</evidence>
<dbReference type="GO" id="GO:0055085">
    <property type="term" value="P:transmembrane transport"/>
    <property type="evidence" value="ECO:0007669"/>
    <property type="project" value="InterPro"/>
</dbReference>
<evidence type="ECO:0000256" key="6">
    <source>
        <dbReference type="ARBA" id="ARBA00022692"/>
    </source>
</evidence>
<evidence type="ECO:0000256" key="9">
    <source>
        <dbReference type="ARBA" id="ARBA00023136"/>
    </source>
</evidence>
<organism evidence="13 14">
    <name type="scientific">Onishia taeanensis</name>
    <dbReference type="NCBI Taxonomy" id="284577"/>
    <lineage>
        <taxon>Bacteria</taxon>
        <taxon>Pseudomonadati</taxon>
        <taxon>Pseudomonadota</taxon>
        <taxon>Gammaproteobacteria</taxon>
        <taxon>Oceanospirillales</taxon>
        <taxon>Halomonadaceae</taxon>
        <taxon>Onishia</taxon>
    </lineage>
</organism>
<evidence type="ECO:0000256" key="2">
    <source>
        <dbReference type="ARBA" id="ARBA00006555"/>
    </source>
</evidence>
<evidence type="ECO:0000313" key="13">
    <source>
        <dbReference type="EMBL" id="SDG16285.1"/>
    </source>
</evidence>
<dbReference type="Pfam" id="PF03544">
    <property type="entry name" value="TonB_C"/>
    <property type="match status" value="1"/>
</dbReference>
<dbReference type="GO" id="GO:0098797">
    <property type="term" value="C:plasma membrane protein complex"/>
    <property type="evidence" value="ECO:0007669"/>
    <property type="project" value="TreeGrafter"/>
</dbReference>
<dbReference type="Proteomes" id="UP000198641">
    <property type="component" value="Unassembled WGS sequence"/>
</dbReference>
<feature type="transmembrane region" description="Helical" evidence="11">
    <location>
        <begin position="30"/>
        <end position="52"/>
    </location>
</feature>
<keyword evidence="9 11" id="KW-0472">Membrane</keyword>
<reference evidence="13 14" key="1">
    <citation type="submission" date="2016-10" db="EMBL/GenBank/DDBJ databases">
        <authorList>
            <person name="de Groot N.N."/>
        </authorList>
    </citation>
    <scope>NUCLEOTIDE SEQUENCE [LARGE SCALE GENOMIC DNA]</scope>
    <source>
        <strain evidence="13 14">BH539</strain>
    </source>
</reference>
<evidence type="ECO:0000256" key="1">
    <source>
        <dbReference type="ARBA" id="ARBA00004383"/>
    </source>
</evidence>
<keyword evidence="8 11" id="KW-1133">Transmembrane helix</keyword>
<keyword evidence="4" id="KW-1003">Cell membrane</keyword>
<sequence length="296" mass="31504">MAWFGDVVSLPFGVAPDASQVPVTRGYRHVIAWGVAIVLHLILLALVAGVSLPKAPAPESSQSLDVVLVSRPAATPERATAIAEASQQAASADTQSERTAATPSEAAPDTTPEPSPEPSPEPTSKESRSEQAPVQAPTPESSGVAEPVSEPKTSPSRSARELAASATASVRERDFTMSAPSTELADREQQAAREAAEARYVDGWTRRVQDYGNRFYSAPSDLDGQLKVRVVIDHRGRLLQAEVVQSSGHPELDQAALDTIRGAAPYRPFDSGMAGLDRLSISRIWRFGTGNDFGVR</sequence>
<evidence type="ECO:0000259" key="12">
    <source>
        <dbReference type="Pfam" id="PF03544"/>
    </source>
</evidence>
<dbReference type="GO" id="GO:0015031">
    <property type="term" value="P:protein transport"/>
    <property type="evidence" value="ECO:0007669"/>
    <property type="project" value="UniProtKB-KW"/>
</dbReference>
<name>A0A1G7RZS7_9GAMM</name>
<dbReference type="PANTHER" id="PTHR33446">
    <property type="entry name" value="PROTEIN TONB-RELATED"/>
    <property type="match status" value="1"/>
</dbReference>
<evidence type="ECO:0000256" key="3">
    <source>
        <dbReference type="ARBA" id="ARBA00022448"/>
    </source>
</evidence>
<keyword evidence="5" id="KW-0997">Cell inner membrane</keyword>
<evidence type="ECO:0000256" key="5">
    <source>
        <dbReference type="ARBA" id="ARBA00022519"/>
    </source>
</evidence>
<evidence type="ECO:0000256" key="8">
    <source>
        <dbReference type="ARBA" id="ARBA00022989"/>
    </source>
</evidence>
<comment type="subcellular location">
    <subcellularLocation>
        <location evidence="1">Cell inner membrane</location>
        <topology evidence="1">Single-pass membrane protein</topology>
        <orientation evidence="1">Periplasmic side</orientation>
    </subcellularLocation>
</comment>
<feature type="compositionally biased region" description="Low complexity" evidence="10">
    <location>
        <begin position="80"/>
        <end position="94"/>
    </location>
</feature>
<dbReference type="SUPFAM" id="SSF74653">
    <property type="entry name" value="TolA/TonB C-terminal domain"/>
    <property type="match status" value="1"/>
</dbReference>
<dbReference type="AlphaFoldDB" id="A0A1G7RZS7"/>